<dbReference type="OrthoDB" id="9798587at2"/>
<dbReference type="AlphaFoldDB" id="A0A1S6QHJ0"/>
<sequence length="155" mass="18025">MFDFEDLLKYYHLNYQIYKHLRVLSYEDAEVAKRQANFDGTETKTLLLQDKRKHYYMVFTLARRRVSFPQLRELAGKQLTFVSEDKVEKVSGCIPGCLCPFGYPDEDTLIIDNAVFKTEGILFSKREPTQTIKIDGSELEKAVKHLPNQVIKANL</sequence>
<dbReference type="Proteomes" id="UP000030361">
    <property type="component" value="Chromosome"/>
</dbReference>
<protein>
    <recommendedName>
        <fullName evidence="3">YbaK/aminoacyl-tRNA synthetase-associated domain-containing protein</fullName>
    </recommendedName>
</protein>
<dbReference type="GO" id="GO:0006412">
    <property type="term" value="P:translation"/>
    <property type="evidence" value="ECO:0007669"/>
    <property type="project" value="UniProtKB-KW"/>
</dbReference>
<dbReference type="RefSeq" id="WP_035166429.1">
    <property type="nucleotide sequence ID" value="NZ_CP018906.1"/>
</dbReference>
<dbReference type="KEGG" id="lcu:PL11_003610"/>
<comment type="similarity">
    <text evidence="1">Belongs to the PRORSD1 family.</text>
</comment>
<evidence type="ECO:0000313" key="4">
    <source>
        <dbReference type="EMBL" id="AQW21072.1"/>
    </source>
</evidence>
<dbReference type="InterPro" id="IPR007214">
    <property type="entry name" value="YbaK/aa-tRNA-synth-assoc-dom"/>
</dbReference>
<proteinExistence type="inferred from homology"/>
<dbReference type="PANTHER" id="PTHR31423:SF3">
    <property type="entry name" value="PROLYL-TRNA SYNTHETASE ASSOCIATED DOMAIN-CONTAINING PROTEIN 1-RELATED"/>
    <property type="match status" value="1"/>
</dbReference>
<dbReference type="CDD" id="cd04332">
    <property type="entry name" value="YbaK_like"/>
    <property type="match status" value="1"/>
</dbReference>
<name>A0A1S6QHJ0_9LACO</name>
<feature type="domain" description="YbaK/aminoacyl-tRNA synthetase-associated" evidence="3">
    <location>
        <begin position="29"/>
        <end position="141"/>
    </location>
</feature>
<dbReference type="EMBL" id="CP018906">
    <property type="protein sequence ID" value="AQW21072.1"/>
    <property type="molecule type" value="Genomic_DNA"/>
</dbReference>
<reference evidence="4 5" key="1">
    <citation type="journal article" date="2015" name="Genome Announc.">
        <title>Genome Sequence of Lactobacillus curieae CCTCC M 2011381T, a Novel Producer of Gamma-aminobutyric Acid.</title>
        <authorList>
            <person name="Wang Y."/>
            <person name="Wang Y."/>
            <person name="Lang C."/>
            <person name="Wei D."/>
            <person name="Xu P."/>
            <person name="Xie J."/>
        </authorList>
    </citation>
    <scope>NUCLEOTIDE SEQUENCE [LARGE SCALE GENOMIC DNA]</scope>
    <source>
        <strain evidence="4 5">CCTCC M 2011381</strain>
    </source>
</reference>
<dbReference type="Gene3D" id="3.90.960.10">
    <property type="entry name" value="YbaK/aminoacyl-tRNA synthetase-associated domain"/>
    <property type="match status" value="1"/>
</dbReference>
<dbReference type="InterPro" id="IPR040285">
    <property type="entry name" value="ProX/PRXD1"/>
</dbReference>
<dbReference type="InterPro" id="IPR036754">
    <property type="entry name" value="YbaK/aa-tRNA-synt-asso_dom_sf"/>
</dbReference>
<evidence type="ECO:0000259" key="3">
    <source>
        <dbReference type="Pfam" id="PF04073"/>
    </source>
</evidence>
<dbReference type="PANTHER" id="PTHR31423">
    <property type="entry name" value="YBAK DOMAIN-CONTAINING PROTEIN"/>
    <property type="match status" value="1"/>
</dbReference>
<dbReference type="eggNOG" id="COG2606">
    <property type="taxonomic scope" value="Bacteria"/>
</dbReference>
<dbReference type="GO" id="GO:0002161">
    <property type="term" value="F:aminoacyl-tRNA deacylase activity"/>
    <property type="evidence" value="ECO:0007669"/>
    <property type="project" value="InterPro"/>
</dbReference>
<keyword evidence="5" id="KW-1185">Reference proteome</keyword>
<accession>A0A1S6QHJ0</accession>
<evidence type="ECO:0000313" key="5">
    <source>
        <dbReference type="Proteomes" id="UP000030361"/>
    </source>
</evidence>
<evidence type="ECO:0000256" key="1">
    <source>
        <dbReference type="ARBA" id="ARBA00010201"/>
    </source>
</evidence>
<evidence type="ECO:0000256" key="2">
    <source>
        <dbReference type="ARBA" id="ARBA00022917"/>
    </source>
</evidence>
<gene>
    <name evidence="4" type="ORF">PL11_003610</name>
</gene>
<dbReference type="SUPFAM" id="SSF55826">
    <property type="entry name" value="YbaK/ProRS associated domain"/>
    <property type="match status" value="1"/>
</dbReference>
<keyword evidence="2" id="KW-0648">Protein biosynthesis</keyword>
<organism evidence="4 5">
    <name type="scientific">Lentilactobacillus curieae</name>
    <dbReference type="NCBI Taxonomy" id="1138822"/>
    <lineage>
        <taxon>Bacteria</taxon>
        <taxon>Bacillati</taxon>
        <taxon>Bacillota</taxon>
        <taxon>Bacilli</taxon>
        <taxon>Lactobacillales</taxon>
        <taxon>Lactobacillaceae</taxon>
        <taxon>Lentilactobacillus</taxon>
    </lineage>
</organism>
<dbReference type="Pfam" id="PF04073">
    <property type="entry name" value="tRNA_edit"/>
    <property type="match status" value="1"/>
</dbReference>